<feature type="compositionally biased region" description="Basic and acidic residues" evidence="7">
    <location>
        <begin position="48"/>
        <end position="65"/>
    </location>
</feature>
<dbReference type="OrthoDB" id="427924at2759"/>
<evidence type="ECO:0000256" key="1">
    <source>
        <dbReference type="ARBA" id="ARBA00022679"/>
    </source>
</evidence>
<keyword evidence="2" id="KW-0548">Nucleotidyltransferase</keyword>
<comment type="caution">
    <text evidence="9">The sequence shown here is derived from an EMBL/GenBank/DDBJ whole genome shotgun (WGS) entry which is preliminary data.</text>
</comment>
<evidence type="ECO:0000313" key="9">
    <source>
        <dbReference type="EMBL" id="CAB4039366.1"/>
    </source>
</evidence>
<dbReference type="PANTHER" id="PTHR37984:SF11">
    <property type="entry name" value="INTEGRASE CATALYTIC DOMAIN-CONTAINING PROTEIN"/>
    <property type="match status" value="1"/>
</dbReference>
<evidence type="ECO:0000256" key="6">
    <source>
        <dbReference type="ARBA" id="ARBA00022918"/>
    </source>
</evidence>
<reference evidence="9" key="1">
    <citation type="submission" date="2020-04" db="EMBL/GenBank/DDBJ databases">
        <authorList>
            <person name="Alioto T."/>
            <person name="Alioto T."/>
            <person name="Gomez Garrido J."/>
        </authorList>
    </citation>
    <scope>NUCLEOTIDE SEQUENCE</scope>
    <source>
        <strain evidence="9">A484AB</strain>
    </source>
</reference>
<evidence type="ECO:0000256" key="2">
    <source>
        <dbReference type="ARBA" id="ARBA00022695"/>
    </source>
</evidence>
<protein>
    <recommendedName>
        <fullName evidence="8">Reverse transcriptase RNase H-like domain-containing protein</fullName>
    </recommendedName>
</protein>
<dbReference type="AlphaFoldDB" id="A0A7D9LUM1"/>
<organism evidence="9 10">
    <name type="scientific">Paramuricea clavata</name>
    <name type="common">Red gorgonian</name>
    <name type="synonym">Violescent sea-whip</name>
    <dbReference type="NCBI Taxonomy" id="317549"/>
    <lineage>
        <taxon>Eukaryota</taxon>
        <taxon>Metazoa</taxon>
        <taxon>Cnidaria</taxon>
        <taxon>Anthozoa</taxon>
        <taxon>Octocorallia</taxon>
        <taxon>Malacalcyonacea</taxon>
        <taxon>Plexauridae</taxon>
        <taxon>Paramuricea</taxon>
    </lineage>
</organism>
<feature type="region of interest" description="Disordered" evidence="7">
    <location>
        <begin position="40"/>
        <end position="65"/>
    </location>
</feature>
<keyword evidence="10" id="KW-1185">Reference proteome</keyword>
<keyword evidence="5" id="KW-0378">Hydrolase</keyword>
<dbReference type="EMBL" id="CACRXK020025288">
    <property type="protein sequence ID" value="CAB4039366.1"/>
    <property type="molecule type" value="Genomic_DNA"/>
</dbReference>
<name>A0A7D9LUM1_PARCT</name>
<evidence type="ECO:0000313" key="10">
    <source>
        <dbReference type="Proteomes" id="UP001152795"/>
    </source>
</evidence>
<dbReference type="Pfam" id="PF17917">
    <property type="entry name" value="RT_RNaseH"/>
    <property type="match status" value="1"/>
</dbReference>
<accession>A0A7D9LUM1</accession>
<keyword evidence="4" id="KW-0255">Endonuclease</keyword>
<evidence type="ECO:0000256" key="4">
    <source>
        <dbReference type="ARBA" id="ARBA00022759"/>
    </source>
</evidence>
<dbReference type="GO" id="GO:0003964">
    <property type="term" value="F:RNA-directed DNA polymerase activity"/>
    <property type="evidence" value="ECO:0007669"/>
    <property type="project" value="UniProtKB-KW"/>
</dbReference>
<dbReference type="InterPro" id="IPR043502">
    <property type="entry name" value="DNA/RNA_pol_sf"/>
</dbReference>
<gene>
    <name evidence="9" type="ORF">PACLA_8A033536</name>
</gene>
<dbReference type="CDD" id="cd09274">
    <property type="entry name" value="RNase_HI_RT_Ty3"/>
    <property type="match status" value="1"/>
</dbReference>
<dbReference type="Proteomes" id="UP001152795">
    <property type="component" value="Unassembled WGS sequence"/>
</dbReference>
<dbReference type="InterPro" id="IPR041373">
    <property type="entry name" value="RT_RNaseH"/>
</dbReference>
<feature type="domain" description="Reverse transcriptase RNase H-like" evidence="8">
    <location>
        <begin position="115"/>
        <end position="196"/>
    </location>
</feature>
<keyword evidence="1" id="KW-0808">Transferase</keyword>
<dbReference type="SUPFAM" id="SSF56672">
    <property type="entry name" value="DNA/RNA polymerases"/>
    <property type="match status" value="1"/>
</dbReference>
<proteinExistence type="predicted"/>
<dbReference type="PANTHER" id="PTHR37984">
    <property type="entry name" value="PROTEIN CBG26694"/>
    <property type="match status" value="1"/>
</dbReference>
<keyword evidence="6" id="KW-0695">RNA-directed DNA polymerase</keyword>
<evidence type="ECO:0000259" key="8">
    <source>
        <dbReference type="Pfam" id="PF17917"/>
    </source>
</evidence>
<evidence type="ECO:0000256" key="7">
    <source>
        <dbReference type="SAM" id="MobiDB-lite"/>
    </source>
</evidence>
<evidence type="ECO:0000256" key="5">
    <source>
        <dbReference type="ARBA" id="ARBA00022801"/>
    </source>
</evidence>
<dbReference type="InterPro" id="IPR050951">
    <property type="entry name" value="Retrovirus_Pol_polyprotein"/>
</dbReference>
<keyword evidence="3" id="KW-0540">Nuclease</keyword>
<dbReference type="GO" id="GO:0016787">
    <property type="term" value="F:hydrolase activity"/>
    <property type="evidence" value="ECO:0007669"/>
    <property type="project" value="UniProtKB-KW"/>
</dbReference>
<evidence type="ECO:0000256" key="3">
    <source>
        <dbReference type="ARBA" id="ARBA00022722"/>
    </source>
</evidence>
<sequence length="222" mass="25337">MAVTTFHVVNGDGGSLLSYSTVTELDIVKMNVHAVVAQSSSTSYTDPQEDHKQFGNENPDIPKNHQPDSPIMSKFKKEYPAVFNGIGKLKGTPTPFVSNLVVARKPNNSAEVRFDRNDNERIVAYASRSLSKVEQRYSQTEKEALRVEFGCEKFHMYLIGIEFALETDHKPLEVIYHPKAKPSERIERWALRLQQYQFKLRHRPSKTNSADVLSRKRLSTLE</sequence>
<dbReference type="GO" id="GO:0004519">
    <property type="term" value="F:endonuclease activity"/>
    <property type="evidence" value="ECO:0007669"/>
    <property type="project" value="UniProtKB-KW"/>
</dbReference>